<dbReference type="NCBIfam" id="TIGR00306">
    <property type="entry name" value="apgM"/>
    <property type="match status" value="1"/>
</dbReference>
<dbReference type="InterPro" id="IPR017850">
    <property type="entry name" value="Alkaline_phosphatase_core_sf"/>
</dbReference>
<dbReference type="UniPathway" id="UPA00109">
    <property type="reaction ID" value="UER00186"/>
</dbReference>
<evidence type="ECO:0000313" key="8">
    <source>
        <dbReference type="EMBL" id="RIH81536.1"/>
    </source>
</evidence>
<comment type="catalytic activity">
    <reaction evidence="1 6">
        <text>(2R)-2-phosphoglycerate = (2R)-3-phosphoglycerate</text>
        <dbReference type="Rhea" id="RHEA:15901"/>
        <dbReference type="ChEBI" id="CHEBI:58272"/>
        <dbReference type="ChEBI" id="CHEBI:58289"/>
        <dbReference type="EC" id="5.4.2.12"/>
    </reaction>
</comment>
<keyword evidence="5 6" id="KW-0413">Isomerase</keyword>
<dbReference type="Pfam" id="PF01676">
    <property type="entry name" value="Metalloenzyme"/>
    <property type="match status" value="1"/>
</dbReference>
<dbReference type="GO" id="GO:0004619">
    <property type="term" value="F:phosphoglycerate mutase activity"/>
    <property type="evidence" value="ECO:0007669"/>
    <property type="project" value="UniProtKB-UniRule"/>
</dbReference>
<evidence type="ECO:0000256" key="4">
    <source>
        <dbReference type="ARBA" id="ARBA00023152"/>
    </source>
</evidence>
<evidence type="ECO:0000256" key="1">
    <source>
        <dbReference type="ARBA" id="ARBA00000370"/>
    </source>
</evidence>
<dbReference type="GO" id="GO:0046872">
    <property type="term" value="F:metal ion binding"/>
    <property type="evidence" value="ECO:0007669"/>
    <property type="project" value="InterPro"/>
</dbReference>
<dbReference type="PANTHER" id="PTHR31209">
    <property type="entry name" value="COFACTOR-INDEPENDENT PHOSPHOGLYCERATE MUTASE"/>
    <property type="match status" value="1"/>
</dbReference>
<comment type="similarity">
    <text evidence="3 6">Belongs to the BPG-independent phosphoglycerate mutase family. A-PGAM subfamily.</text>
</comment>
<accession>A0A399ECK8</accession>
<dbReference type="AlphaFoldDB" id="A0A399ECK8"/>
<keyword evidence="4 6" id="KW-0324">Glycolysis</keyword>
<dbReference type="InterPro" id="IPR006124">
    <property type="entry name" value="Metalloenzyme"/>
</dbReference>
<sequence length="412" mass="44302">MGRMSLFAILEEISQPTPSKILLVVLDGVGGLPQQLGGPTELAAASTPNLDALAKQSMLGLQYPVAPGIAPGSGPGHLSLFGYDPIQYQVGRGALSAIGIGAEFRDGDVGVRGNFATLDASGLVTDRRAGRPSNEENARVVGKLKAAIQEIDGVRVRFYTESEHRFVVILSGAELGEKVSDTDPQKTGVPPLESHVHNPGDAASARTAAVLNALSARIREVLKDEPTINGALFRGISERPRFPSMQQIYKLNPACVASYPMYKGVASLVGMRVLEVAGEEDAPEGKVKALQAHWAEHDFFYLHFKKTDSTGEDGNFEEKVHKIELFDHLLPELLALKPDVLVITGDHSTPSVLRAHSWHPVPVLLHGPYLRNDPAQRFTEDEAARGTLGTLRGTDLMPLMLAHAGKLQKFGA</sequence>
<evidence type="ECO:0000313" key="9">
    <source>
        <dbReference type="Proteomes" id="UP000265341"/>
    </source>
</evidence>
<dbReference type="Pfam" id="PF10143">
    <property type="entry name" value="PhosphMutase"/>
    <property type="match status" value="1"/>
</dbReference>
<dbReference type="Proteomes" id="UP000265341">
    <property type="component" value="Unassembled WGS sequence"/>
</dbReference>
<dbReference type="PIRSF" id="PIRSF006392">
    <property type="entry name" value="IPGAM_arch"/>
    <property type="match status" value="1"/>
</dbReference>
<dbReference type="SUPFAM" id="SSF53649">
    <property type="entry name" value="Alkaline phosphatase-like"/>
    <property type="match status" value="1"/>
</dbReference>
<dbReference type="GO" id="GO:0006096">
    <property type="term" value="P:glycolytic process"/>
    <property type="evidence" value="ECO:0007669"/>
    <property type="project" value="UniProtKB-UniRule"/>
</dbReference>
<protein>
    <recommendedName>
        <fullName evidence="6">Probable 2,3-bisphosphoglycerate-independent phosphoglycerate mutase</fullName>
        <shortName evidence="6">BPG-independent PGAM</shortName>
        <shortName evidence="6">Phosphoglyceromutase</shortName>
        <shortName evidence="6">aPGAM</shortName>
        <ecNumber evidence="6">5.4.2.12</ecNumber>
    </recommendedName>
</protein>
<organism evidence="8 9">
    <name type="scientific">Calidithermus roseus</name>
    <dbReference type="NCBI Taxonomy" id="1644118"/>
    <lineage>
        <taxon>Bacteria</taxon>
        <taxon>Thermotogati</taxon>
        <taxon>Deinococcota</taxon>
        <taxon>Deinococci</taxon>
        <taxon>Thermales</taxon>
        <taxon>Thermaceae</taxon>
        <taxon>Calidithermus</taxon>
    </lineage>
</organism>
<proteinExistence type="inferred from homology"/>
<dbReference type="HAMAP" id="MF_01402_B">
    <property type="entry name" value="ApgM_B"/>
    <property type="match status" value="1"/>
</dbReference>
<evidence type="ECO:0000256" key="6">
    <source>
        <dbReference type="HAMAP-Rule" id="MF_01402"/>
    </source>
</evidence>
<comment type="caution">
    <text evidence="8">The sequence shown here is derived from an EMBL/GenBank/DDBJ whole genome shotgun (WGS) entry which is preliminary data.</text>
</comment>
<dbReference type="PANTHER" id="PTHR31209:SF0">
    <property type="entry name" value="METALLOENZYME DOMAIN-CONTAINING PROTEIN"/>
    <property type="match status" value="1"/>
</dbReference>
<comment type="pathway">
    <text evidence="6">Carbohydrate degradation; glycolysis; pyruvate from D-glyceraldehyde 3-phosphate: step 3/5.</text>
</comment>
<gene>
    <name evidence="6" type="primary">apgM</name>
    <name evidence="8" type="ORF">Mrose_03577</name>
</gene>
<dbReference type="EMBL" id="QWLA01000151">
    <property type="protein sequence ID" value="RIH81536.1"/>
    <property type="molecule type" value="Genomic_DNA"/>
</dbReference>
<reference evidence="8 9" key="1">
    <citation type="submission" date="2018-08" db="EMBL/GenBank/DDBJ databases">
        <title>Meiothermus roseus NBRC 110900 genome sequencing project.</title>
        <authorList>
            <person name="Da Costa M.S."/>
            <person name="Albuquerque L."/>
            <person name="Raposo P."/>
            <person name="Froufe H.J.C."/>
            <person name="Barroso C.S."/>
            <person name="Egas C."/>
        </authorList>
    </citation>
    <scope>NUCLEOTIDE SEQUENCE [LARGE SCALE GENOMIC DNA]</scope>
    <source>
        <strain evidence="8 9">NBRC 110900</strain>
    </source>
</reference>
<evidence type="ECO:0000256" key="5">
    <source>
        <dbReference type="ARBA" id="ARBA00023235"/>
    </source>
</evidence>
<dbReference type="InterPro" id="IPR042253">
    <property type="entry name" value="Pglycerate_mutase_ApgM_sf"/>
</dbReference>
<comment type="function">
    <text evidence="2 6">Catalyzes the interconversion of 2-phosphoglycerate and 3-phosphoglycerate.</text>
</comment>
<dbReference type="Gene3D" id="3.30.70.2130">
    <property type="entry name" value="Metalloenzyme domain"/>
    <property type="match status" value="1"/>
</dbReference>
<dbReference type="InterPro" id="IPR004456">
    <property type="entry name" value="Pglycerate_mutase_ApgM"/>
</dbReference>
<keyword evidence="9" id="KW-1185">Reference proteome</keyword>
<evidence type="ECO:0000256" key="2">
    <source>
        <dbReference type="ARBA" id="ARBA00002315"/>
    </source>
</evidence>
<evidence type="ECO:0000259" key="7">
    <source>
        <dbReference type="Pfam" id="PF01676"/>
    </source>
</evidence>
<dbReference type="InterPro" id="IPR023665">
    <property type="entry name" value="ApgAM_prokaryotes"/>
</dbReference>
<dbReference type="EC" id="5.4.2.12" evidence="6"/>
<dbReference type="NCBIfam" id="NF003160">
    <property type="entry name" value="PRK04135.1"/>
    <property type="match status" value="1"/>
</dbReference>
<dbReference type="Gene3D" id="3.40.720.10">
    <property type="entry name" value="Alkaline Phosphatase, subunit A"/>
    <property type="match status" value="2"/>
</dbReference>
<name>A0A399ECK8_9DEIN</name>
<dbReference type="CDD" id="cd16011">
    <property type="entry name" value="iPGM_like"/>
    <property type="match status" value="1"/>
</dbReference>
<feature type="domain" description="Metalloenzyme" evidence="7">
    <location>
        <begin position="20"/>
        <end position="401"/>
    </location>
</feature>
<evidence type="ECO:0000256" key="3">
    <source>
        <dbReference type="ARBA" id="ARBA00005524"/>
    </source>
</evidence>